<comment type="caution">
    <text evidence="1">The sequence shown here is derived from an EMBL/GenBank/DDBJ whole genome shotgun (WGS) entry which is preliminary data.</text>
</comment>
<dbReference type="AlphaFoldDB" id="A0A016VN76"/>
<keyword evidence="2" id="KW-1185">Reference proteome</keyword>
<evidence type="ECO:0000313" key="1">
    <source>
        <dbReference type="EMBL" id="EYC28870.1"/>
    </source>
</evidence>
<dbReference type="EMBL" id="JARK01001343">
    <property type="protein sequence ID" value="EYC28870.1"/>
    <property type="molecule type" value="Genomic_DNA"/>
</dbReference>
<reference evidence="2" key="1">
    <citation type="journal article" date="2015" name="Nat. Genet.">
        <title>The genome and transcriptome of the zoonotic hookworm Ancylostoma ceylanicum identify infection-specific gene families.</title>
        <authorList>
            <person name="Schwarz E.M."/>
            <person name="Hu Y."/>
            <person name="Antoshechkin I."/>
            <person name="Miller M.M."/>
            <person name="Sternberg P.W."/>
            <person name="Aroian R.V."/>
        </authorList>
    </citation>
    <scope>NUCLEOTIDE SEQUENCE</scope>
    <source>
        <strain evidence="2">HY135</strain>
    </source>
</reference>
<sequence>MHVNRMLSIHVEIMRMSHTTARAPMNFGPLQHVVEPASSDILFHLRRIRFSAASAEILDSKTMCGWWSVDSAHHIYETNTNNDRLSAEKIELSSTRLAVFTPVRVFPGSTRQLEP</sequence>
<evidence type="ECO:0000313" key="2">
    <source>
        <dbReference type="Proteomes" id="UP000024635"/>
    </source>
</evidence>
<organism evidence="1 2">
    <name type="scientific">Ancylostoma ceylanicum</name>
    <dbReference type="NCBI Taxonomy" id="53326"/>
    <lineage>
        <taxon>Eukaryota</taxon>
        <taxon>Metazoa</taxon>
        <taxon>Ecdysozoa</taxon>
        <taxon>Nematoda</taxon>
        <taxon>Chromadorea</taxon>
        <taxon>Rhabditida</taxon>
        <taxon>Rhabditina</taxon>
        <taxon>Rhabditomorpha</taxon>
        <taxon>Strongyloidea</taxon>
        <taxon>Ancylostomatidae</taxon>
        <taxon>Ancylostomatinae</taxon>
        <taxon>Ancylostoma</taxon>
    </lineage>
</organism>
<name>A0A016VN76_9BILA</name>
<accession>A0A016VN76</accession>
<dbReference type="Proteomes" id="UP000024635">
    <property type="component" value="Unassembled WGS sequence"/>
</dbReference>
<protein>
    <submittedName>
        <fullName evidence="1">Uncharacterized protein</fullName>
    </submittedName>
</protein>
<gene>
    <name evidence="1" type="primary">Acey_s0007.g3468</name>
    <name evidence="1" type="ORF">Y032_0007g3468</name>
</gene>
<proteinExistence type="predicted"/>